<gene>
    <name evidence="10" type="primary">cydC</name>
    <name evidence="10" type="ORF">RH857_12440</name>
</gene>
<feature type="domain" description="ABC transmembrane type-1" evidence="9">
    <location>
        <begin position="49"/>
        <end position="333"/>
    </location>
</feature>
<dbReference type="Proteomes" id="UP001260872">
    <property type="component" value="Unassembled WGS sequence"/>
</dbReference>
<evidence type="ECO:0000256" key="4">
    <source>
        <dbReference type="ARBA" id="ARBA00022840"/>
    </source>
</evidence>
<dbReference type="PROSITE" id="PS00211">
    <property type="entry name" value="ABC_TRANSPORTER_1"/>
    <property type="match status" value="1"/>
</dbReference>
<dbReference type="SMART" id="SM00382">
    <property type="entry name" value="AAA"/>
    <property type="match status" value="1"/>
</dbReference>
<dbReference type="PROSITE" id="PS50893">
    <property type="entry name" value="ABC_TRANSPORTER_2"/>
    <property type="match status" value="1"/>
</dbReference>
<dbReference type="SUPFAM" id="SSF52540">
    <property type="entry name" value="P-loop containing nucleoside triphosphate hydrolases"/>
    <property type="match status" value="1"/>
</dbReference>
<keyword evidence="11" id="KW-1185">Reference proteome</keyword>
<feature type="transmembrane region" description="Helical" evidence="7">
    <location>
        <begin position="268"/>
        <end position="295"/>
    </location>
</feature>
<dbReference type="PANTHER" id="PTHR24221">
    <property type="entry name" value="ATP-BINDING CASSETTE SUB-FAMILY B"/>
    <property type="match status" value="1"/>
</dbReference>
<keyword evidence="5 7" id="KW-1133">Transmembrane helix</keyword>
<protein>
    <submittedName>
        <fullName evidence="10">Thiol reductant ABC exporter subunit CydC</fullName>
    </submittedName>
</protein>
<feature type="transmembrane region" description="Helical" evidence="7">
    <location>
        <begin position="315"/>
        <end position="337"/>
    </location>
</feature>
<evidence type="ECO:0000256" key="6">
    <source>
        <dbReference type="ARBA" id="ARBA00023136"/>
    </source>
</evidence>
<dbReference type="InterPro" id="IPR036640">
    <property type="entry name" value="ABC1_TM_sf"/>
</dbReference>
<keyword evidence="2 7" id="KW-0812">Transmembrane</keyword>
<dbReference type="Gene3D" id="3.40.50.300">
    <property type="entry name" value="P-loop containing nucleotide triphosphate hydrolases"/>
    <property type="match status" value="1"/>
</dbReference>
<dbReference type="InterPro" id="IPR003439">
    <property type="entry name" value="ABC_transporter-like_ATP-bd"/>
</dbReference>
<accession>A0ABU1FWE6</accession>
<dbReference type="Gene3D" id="1.20.1560.10">
    <property type="entry name" value="ABC transporter type 1, transmembrane domain"/>
    <property type="match status" value="1"/>
</dbReference>
<feature type="transmembrane region" description="Helical" evidence="7">
    <location>
        <begin position="50"/>
        <end position="74"/>
    </location>
</feature>
<feature type="transmembrane region" description="Helical" evidence="7">
    <location>
        <begin position="165"/>
        <end position="182"/>
    </location>
</feature>
<dbReference type="Pfam" id="PF00005">
    <property type="entry name" value="ABC_tran"/>
    <property type="match status" value="1"/>
</dbReference>
<keyword evidence="4" id="KW-0067">ATP-binding</keyword>
<evidence type="ECO:0000256" key="2">
    <source>
        <dbReference type="ARBA" id="ARBA00022692"/>
    </source>
</evidence>
<evidence type="ECO:0000256" key="7">
    <source>
        <dbReference type="SAM" id="Phobius"/>
    </source>
</evidence>
<dbReference type="EMBL" id="JAVKGT010000043">
    <property type="protein sequence ID" value="MDR5712928.1"/>
    <property type="molecule type" value="Genomic_DNA"/>
</dbReference>
<evidence type="ECO:0000313" key="10">
    <source>
        <dbReference type="EMBL" id="MDR5712928.1"/>
    </source>
</evidence>
<feature type="transmembrane region" description="Helical" evidence="7">
    <location>
        <begin position="80"/>
        <end position="100"/>
    </location>
</feature>
<reference evidence="11" key="1">
    <citation type="submission" date="2023-07" db="EMBL/GenBank/DDBJ databases">
        <title>Description of three actinobacteria isolated from air of manufacturing shop in a pharmaceutical factory.</title>
        <authorList>
            <person name="Zhang D.-F."/>
        </authorList>
    </citation>
    <scope>NUCLEOTIDE SEQUENCE [LARGE SCALE GENOMIC DNA]</scope>
    <source>
        <strain evidence="11">CCTCC AB 207010</strain>
    </source>
</reference>
<evidence type="ECO:0000256" key="3">
    <source>
        <dbReference type="ARBA" id="ARBA00022741"/>
    </source>
</evidence>
<dbReference type="InterPro" id="IPR017871">
    <property type="entry name" value="ABC_transporter-like_CS"/>
</dbReference>
<feature type="transmembrane region" description="Helical" evidence="7">
    <location>
        <begin position="188"/>
        <end position="208"/>
    </location>
</feature>
<proteinExistence type="predicted"/>
<evidence type="ECO:0000313" key="11">
    <source>
        <dbReference type="Proteomes" id="UP001260872"/>
    </source>
</evidence>
<dbReference type="PROSITE" id="PS50929">
    <property type="entry name" value="ABC_TM1F"/>
    <property type="match status" value="1"/>
</dbReference>
<name>A0ABU1FWE6_9MICC</name>
<keyword evidence="3" id="KW-0547">Nucleotide-binding</keyword>
<dbReference type="PANTHER" id="PTHR24221:SF654">
    <property type="entry name" value="ATP-BINDING CASSETTE SUB-FAMILY B MEMBER 6"/>
    <property type="match status" value="1"/>
</dbReference>
<dbReference type="InterPro" id="IPR027417">
    <property type="entry name" value="P-loop_NTPase"/>
</dbReference>
<evidence type="ECO:0000256" key="1">
    <source>
        <dbReference type="ARBA" id="ARBA00004651"/>
    </source>
</evidence>
<evidence type="ECO:0000259" key="8">
    <source>
        <dbReference type="PROSITE" id="PS50893"/>
    </source>
</evidence>
<dbReference type="NCBIfam" id="TIGR02868">
    <property type="entry name" value="CydC"/>
    <property type="match status" value="1"/>
</dbReference>
<keyword evidence="6 7" id="KW-0472">Membrane</keyword>
<dbReference type="InterPro" id="IPR011527">
    <property type="entry name" value="ABC1_TM_dom"/>
</dbReference>
<organism evidence="10 11">
    <name type="scientific">Nesterenkonia flava</name>
    <dbReference type="NCBI Taxonomy" id="469799"/>
    <lineage>
        <taxon>Bacteria</taxon>
        <taxon>Bacillati</taxon>
        <taxon>Actinomycetota</taxon>
        <taxon>Actinomycetes</taxon>
        <taxon>Micrococcales</taxon>
        <taxon>Micrococcaceae</taxon>
        <taxon>Nesterenkonia</taxon>
    </lineage>
</organism>
<dbReference type="InterPro" id="IPR039421">
    <property type="entry name" value="Type_1_exporter"/>
</dbReference>
<comment type="caution">
    <text evidence="10">The sequence shown here is derived from an EMBL/GenBank/DDBJ whole genome shotgun (WGS) entry which is preliminary data.</text>
</comment>
<dbReference type="InterPro" id="IPR003593">
    <property type="entry name" value="AAA+_ATPase"/>
</dbReference>
<sequence length="602" mass="62822">MQRSRLRAAVPAPVVAEDLGAAEISEAFRSQVRRQLAAARPSWRSMAPGIAFGALSGLSAVLLIGLSAYLITRAAEQPPILYLGLLVVGVRAFALSRAVFRYLERLSSHDAAFRALGELRGSLFARLEPLAPARLGRHRRGDLLTRVVEDVDALVDWPVRVIQPLVSSGVVVLLTLAATAYFSPAAAVVLAALLAVVLLCGTAISASLTEKAERRTAGLRGRLADAVADLVADLDVLVAFDAAGSQLEKVRSADAQLRREALRASAGTGLVAAALAAGSGAAVVLVVTLALPQLSASTPLGPGFALPPGSIDGPVLAMLALVPLTVFELFAAIPLAWTARRRVLASAARIVEIAPVPTGPAGDELQGADSASPASARPVRAPGAVLEVNDFTVSWHGSCTPVSRPVSFRLEQGENLLLTGPSGAGKTAVAYGLVGFLSHSGTYRIHGKDAAGLSEQELRRMVCLIEQDAHLFDGTLRANLAFAHPHGPEGASDEEIIESLRAVGLWDWACSRAGLETRVGMFGELVSGGQAQRIAVARGLLSGAQVLILDEPTAHVDPAAAESLLLQLLSAAGDSRTVVLLSHLPVPEHLIQHRRRITPAPA</sequence>
<dbReference type="InterPro" id="IPR014223">
    <property type="entry name" value="ABC_CydC/D"/>
</dbReference>
<dbReference type="Pfam" id="PF00664">
    <property type="entry name" value="ABC_membrane"/>
    <property type="match status" value="1"/>
</dbReference>
<dbReference type="SUPFAM" id="SSF90123">
    <property type="entry name" value="ABC transporter transmembrane region"/>
    <property type="match status" value="1"/>
</dbReference>
<comment type="subcellular location">
    <subcellularLocation>
        <location evidence="1">Cell membrane</location>
        <topology evidence="1">Multi-pass membrane protein</topology>
    </subcellularLocation>
</comment>
<evidence type="ECO:0000256" key="5">
    <source>
        <dbReference type="ARBA" id="ARBA00022989"/>
    </source>
</evidence>
<dbReference type="RefSeq" id="WP_310538296.1">
    <property type="nucleotide sequence ID" value="NZ_BAAAOC010000011.1"/>
</dbReference>
<feature type="domain" description="ABC transporter" evidence="8">
    <location>
        <begin position="386"/>
        <end position="599"/>
    </location>
</feature>
<evidence type="ECO:0000259" key="9">
    <source>
        <dbReference type="PROSITE" id="PS50929"/>
    </source>
</evidence>